<dbReference type="Proteomes" id="UP001187192">
    <property type="component" value="Unassembled WGS sequence"/>
</dbReference>
<proteinExistence type="predicted"/>
<dbReference type="AlphaFoldDB" id="A0AA88A7R1"/>
<name>A0AA88A7R1_FICCA</name>
<gene>
    <name evidence="1" type="ORF">TIFTF001_009920</name>
</gene>
<accession>A0AA88A7R1</accession>
<evidence type="ECO:0000313" key="1">
    <source>
        <dbReference type="EMBL" id="GMN40693.1"/>
    </source>
</evidence>
<reference evidence="1" key="1">
    <citation type="submission" date="2023-07" db="EMBL/GenBank/DDBJ databases">
        <title>draft genome sequence of fig (Ficus carica).</title>
        <authorList>
            <person name="Takahashi T."/>
            <person name="Nishimura K."/>
        </authorList>
    </citation>
    <scope>NUCLEOTIDE SEQUENCE</scope>
</reference>
<evidence type="ECO:0000313" key="2">
    <source>
        <dbReference type="Proteomes" id="UP001187192"/>
    </source>
</evidence>
<organism evidence="1 2">
    <name type="scientific">Ficus carica</name>
    <name type="common">Common fig</name>
    <dbReference type="NCBI Taxonomy" id="3494"/>
    <lineage>
        <taxon>Eukaryota</taxon>
        <taxon>Viridiplantae</taxon>
        <taxon>Streptophyta</taxon>
        <taxon>Embryophyta</taxon>
        <taxon>Tracheophyta</taxon>
        <taxon>Spermatophyta</taxon>
        <taxon>Magnoliopsida</taxon>
        <taxon>eudicotyledons</taxon>
        <taxon>Gunneridae</taxon>
        <taxon>Pentapetalae</taxon>
        <taxon>rosids</taxon>
        <taxon>fabids</taxon>
        <taxon>Rosales</taxon>
        <taxon>Moraceae</taxon>
        <taxon>Ficeae</taxon>
        <taxon>Ficus</taxon>
    </lineage>
</organism>
<protein>
    <submittedName>
        <fullName evidence="1">Uncharacterized protein</fullName>
    </submittedName>
</protein>
<dbReference type="EMBL" id="BTGU01000011">
    <property type="protein sequence ID" value="GMN40693.1"/>
    <property type="molecule type" value="Genomic_DNA"/>
</dbReference>
<sequence>MNCGKGGTPASTVVQGTELRRWHSGWTSGDDGGRADLVFVAWKM</sequence>
<keyword evidence="2" id="KW-1185">Reference proteome</keyword>
<comment type="caution">
    <text evidence="1">The sequence shown here is derived from an EMBL/GenBank/DDBJ whole genome shotgun (WGS) entry which is preliminary data.</text>
</comment>